<accession>A0ABP0SWD0</accession>
<comment type="caution">
    <text evidence="2">The sequence shown here is derived from an EMBL/GenBank/DDBJ whole genome shotgun (WGS) entry which is preliminary data.</text>
</comment>
<reference evidence="2 3" key="1">
    <citation type="submission" date="2024-02" db="EMBL/GenBank/DDBJ databases">
        <authorList>
            <person name="Chen Y."/>
            <person name="Shah S."/>
            <person name="Dougan E. K."/>
            <person name="Thang M."/>
            <person name="Chan C."/>
        </authorList>
    </citation>
    <scope>NUCLEOTIDE SEQUENCE [LARGE SCALE GENOMIC DNA]</scope>
</reference>
<protein>
    <submittedName>
        <fullName evidence="2">Uncharacterized protein</fullName>
    </submittedName>
</protein>
<name>A0ABP0SWD0_9DINO</name>
<evidence type="ECO:0000313" key="3">
    <source>
        <dbReference type="Proteomes" id="UP001642484"/>
    </source>
</evidence>
<proteinExistence type="predicted"/>
<feature type="region of interest" description="Disordered" evidence="1">
    <location>
        <begin position="131"/>
        <end position="162"/>
    </location>
</feature>
<evidence type="ECO:0000313" key="2">
    <source>
        <dbReference type="EMBL" id="CAK9116678.1"/>
    </source>
</evidence>
<dbReference type="Proteomes" id="UP001642484">
    <property type="component" value="Unassembled WGS sequence"/>
</dbReference>
<sequence>MSRLLGSCRKALKQLVEGEIPHVQPLLQNCFLQFLQIQDSAAFRRAKLIQRVMRMRASTEKQQILHVLSDWSQRALLTRQRKSFLSNEFDLVKEEVQQSWPKAAVGRIWNRLVPNILRYVSQLKELTAKVEKDDASDASTSAESRGEESTKAGDALPVPVTPVPVAPVDSRRRWVDVSTDSEDDLWSPALPGVASLDCRAYDWATTMRSLSGLTGTAVTKDLSAVGAPTRAWKSNSLGPFGGGKVNTATSEVPEAYLYIAACCNSH</sequence>
<gene>
    <name evidence="2" type="ORF">CCMP2556_LOCUS54189</name>
</gene>
<dbReference type="EMBL" id="CAXAMN010028473">
    <property type="protein sequence ID" value="CAK9116678.1"/>
    <property type="molecule type" value="Genomic_DNA"/>
</dbReference>
<evidence type="ECO:0000256" key="1">
    <source>
        <dbReference type="SAM" id="MobiDB-lite"/>
    </source>
</evidence>
<keyword evidence="3" id="KW-1185">Reference proteome</keyword>
<organism evidence="2 3">
    <name type="scientific">Durusdinium trenchii</name>
    <dbReference type="NCBI Taxonomy" id="1381693"/>
    <lineage>
        <taxon>Eukaryota</taxon>
        <taxon>Sar</taxon>
        <taxon>Alveolata</taxon>
        <taxon>Dinophyceae</taxon>
        <taxon>Suessiales</taxon>
        <taxon>Symbiodiniaceae</taxon>
        <taxon>Durusdinium</taxon>
    </lineage>
</organism>